<dbReference type="GO" id="GO:0019287">
    <property type="term" value="P:isopentenyl diphosphate biosynthetic process, mevalonate pathway"/>
    <property type="evidence" value="ECO:0007669"/>
    <property type="project" value="UniProtKB-UniPathway"/>
</dbReference>
<keyword evidence="7" id="KW-0752">Steroid biosynthesis</keyword>
<dbReference type="GO" id="GO:0005524">
    <property type="term" value="F:ATP binding"/>
    <property type="evidence" value="ECO:0007669"/>
    <property type="project" value="UniProtKB-UniRule"/>
</dbReference>
<dbReference type="AlphaFoldDB" id="A0A4Q9L1E9"/>
<dbReference type="Gene3D" id="3.30.230.10">
    <property type="match status" value="1"/>
</dbReference>
<reference evidence="16 17" key="1">
    <citation type="submission" date="2017-12" db="EMBL/GenBank/DDBJ databases">
        <authorList>
            <person name="Pombert J.-F."/>
            <person name="Haag K.L."/>
            <person name="Ebert D."/>
        </authorList>
    </citation>
    <scope>NUCLEOTIDE SEQUENCE [LARGE SCALE GENOMIC DNA]</scope>
    <source>
        <strain evidence="16">FI-OER-3-3</strain>
    </source>
</reference>
<comment type="pathway">
    <text evidence="1">Isoprenoid biosynthesis; isopentenyl diphosphate biosynthesis via mevalonate pathway; isopentenyl diphosphate from (R)-mevalonate: step 3/3.</text>
</comment>
<evidence type="ECO:0000256" key="4">
    <source>
        <dbReference type="ARBA" id="ARBA00022516"/>
    </source>
</evidence>
<comment type="similarity">
    <text evidence="2 13">Belongs to the diphosphomevalonate decarboxylase family.</text>
</comment>
<comment type="caution">
    <text evidence="16">The sequence shown here is derived from an EMBL/GenBank/DDBJ whole genome shotgun (WGS) entry which is preliminary data.</text>
</comment>
<dbReference type="PANTHER" id="PTHR10977">
    <property type="entry name" value="DIPHOSPHOMEVALONATE DECARBOXYLASE"/>
    <property type="match status" value="1"/>
</dbReference>
<keyword evidence="8" id="KW-0756">Sterol biosynthesis</keyword>
<evidence type="ECO:0000256" key="12">
    <source>
        <dbReference type="ARBA" id="ARBA00023239"/>
    </source>
</evidence>
<evidence type="ECO:0000256" key="3">
    <source>
        <dbReference type="ARBA" id="ARBA00012296"/>
    </source>
</evidence>
<keyword evidence="9 13" id="KW-0443">Lipid metabolism</keyword>
<dbReference type="GO" id="GO:0016126">
    <property type="term" value="P:sterol biosynthetic process"/>
    <property type="evidence" value="ECO:0007669"/>
    <property type="project" value="UniProtKB-KW"/>
</dbReference>
<feature type="domain" description="Diphosphomevalonate decarboxylase-like N-terminal" evidence="15">
    <location>
        <begin position="10"/>
        <end position="151"/>
    </location>
</feature>
<dbReference type="PANTHER" id="PTHR10977:SF3">
    <property type="entry name" value="DIPHOSPHOMEVALONATE DECARBOXYLASE"/>
    <property type="match status" value="1"/>
</dbReference>
<dbReference type="EMBL" id="PITJ01000871">
    <property type="protein sequence ID" value="TBU00886.1"/>
    <property type="molecule type" value="Genomic_DNA"/>
</dbReference>
<sequence length="304" mass="34695">MTRKEGRAISHPNIALVKYWGKKDIEMNISSNMSVSLTLKNLETVTVVSPSEEKRDIFILNGHERPMKERMIKVIQLFKKRAGDVSYIKIDSKNNFPDSCGLASSASGFSALVKALNNFYDLNISTPELTEIARYGSGSSSRSIYDGFVCLDGVKSFKVSDWDDVKVFVILLEDTEKKVSSTEGMIRCAKTSNLYNLRLKYINYKAQEAMEYIKNKDFTNLAVLTMKEANEIHAIFMDSYPPIWYLNRRSFEVIDKVFELNSKSIKAAYTFDAGPNPFILTLRKDFEEIFNHFKNLGFKVIEAL</sequence>
<dbReference type="Pfam" id="PF18376">
    <property type="entry name" value="MDD_C"/>
    <property type="match status" value="1"/>
</dbReference>
<dbReference type="NCBIfam" id="TIGR01240">
    <property type="entry name" value="mevDPdecarb"/>
    <property type="match status" value="1"/>
</dbReference>
<organism evidence="16 17">
    <name type="scientific">Hamiltosporidium tvaerminnensis</name>
    <dbReference type="NCBI Taxonomy" id="1176355"/>
    <lineage>
        <taxon>Eukaryota</taxon>
        <taxon>Fungi</taxon>
        <taxon>Fungi incertae sedis</taxon>
        <taxon>Microsporidia</taxon>
        <taxon>Dubosqiidae</taxon>
        <taxon>Hamiltosporidium</taxon>
    </lineage>
</organism>
<dbReference type="InterPro" id="IPR041431">
    <property type="entry name" value="Mvd1_C"/>
</dbReference>
<dbReference type="UniPathway" id="UPA00057">
    <property type="reaction ID" value="UER00100"/>
</dbReference>
<proteinExistence type="inferred from homology"/>
<keyword evidence="5 13" id="KW-0547">Nucleotide-binding</keyword>
<dbReference type="InterPro" id="IPR053859">
    <property type="entry name" value="MVD-like_N"/>
</dbReference>
<evidence type="ECO:0000256" key="2">
    <source>
        <dbReference type="ARBA" id="ARBA00008831"/>
    </source>
</evidence>
<dbReference type="InterPro" id="IPR029765">
    <property type="entry name" value="Mev_diP_decarb"/>
</dbReference>
<evidence type="ECO:0000259" key="15">
    <source>
        <dbReference type="Pfam" id="PF22700"/>
    </source>
</evidence>
<evidence type="ECO:0000256" key="1">
    <source>
        <dbReference type="ARBA" id="ARBA00005055"/>
    </source>
</evidence>
<evidence type="ECO:0000256" key="10">
    <source>
        <dbReference type="ARBA" id="ARBA00023166"/>
    </source>
</evidence>
<dbReference type="InterPro" id="IPR014721">
    <property type="entry name" value="Ribsml_uS5_D2-typ_fold_subgr"/>
</dbReference>
<evidence type="ECO:0000256" key="11">
    <source>
        <dbReference type="ARBA" id="ARBA00023221"/>
    </source>
</evidence>
<gene>
    <name evidence="16" type="ORF">CWI37_0871p0010</name>
</gene>
<keyword evidence="11" id="KW-0753">Steroid metabolism</keyword>
<evidence type="ECO:0000259" key="14">
    <source>
        <dbReference type="Pfam" id="PF18376"/>
    </source>
</evidence>
<keyword evidence="6 13" id="KW-0067">ATP-binding</keyword>
<dbReference type="GO" id="GO:0004163">
    <property type="term" value="F:diphosphomevalonate decarboxylase activity"/>
    <property type="evidence" value="ECO:0007669"/>
    <property type="project" value="UniProtKB-EC"/>
</dbReference>
<feature type="domain" description="Mvd1 C-terminal" evidence="14">
    <location>
        <begin position="167"/>
        <end position="295"/>
    </location>
</feature>
<dbReference type="SUPFAM" id="SSF54211">
    <property type="entry name" value="Ribosomal protein S5 domain 2-like"/>
    <property type="match status" value="1"/>
</dbReference>
<evidence type="ECO:0000256" key="13">
    <source>
        <dbReference type="PIRNR" id="PIRNR015950"/>
    </source>
</evidence>
<dbReference type="PIRSF" id="PIRSF015950">
    <property type="entry name" value="Mev_P_decrbx"/>
    <property type="match status" value="1"/>
</dbReference>
<dbReference type="InterPro" id="IPR005935">
    <property type="entry name" value="Mev_decarb"/>
</dbReference>
<keyword evidence="4" id="KW-0444">Lipid biosynthesis</keyword>
<protein>
    <recommendedName>
        <fullName evidence="3 13">Diphosphomevalonate decarboxylase</fullName>
        <ecNumber evidence="3 13">4.1.1.33</ecNumber>
    </recommendedName>
</protein>
<evidence type="ECO:0000256" key="5">
    <source>
        <dbReference type="ARBA" id="ARBA00022741"/>
    </source>
</evidence>
<evidence type="ECO:0000256" key="7">
    <source>
        <dbReference type="ARBA" id="ARBA00022955"/>
    </source>
</evidence>
<accession>A0A4Q9L1E9</accession>
<evidence type="ECO:0000256" key="9">
    <source>
        <dbReference type="ARBA" id="ARBA00023098"/>
    </source>
</evidence>
<keyword evidence="10" id="KW-1207">Sterol metabolism</keyword>
<dbReference type="InterPro" id="IPR020568">
    <property type="entry name" value="Ribosomal_Su5_D2-typ_SF"/>
</dbReference>
<keyword evidence="12 13" id="KW-0456">Lyase</keyword>
<evidence type="ECO:0000313" key="16">
    <source>
        <dbReference type="EMBL" id="TBU00886.1"/>
    </source>
</evidence>
<evidence type="ECO:0000256" key="6">
    <source>
        <dbReference type="ARBA" id="ARBA00022840"/>
    </source>
</evidence>
<dbReference type="Gene3D" id="3.30.70.890">
    <property type="entry name" value="GHMP kinase, C-terminal domain"/>
    <property type="match status" value="1"/>
</dbReference>
<dbReference type="GO" id="GO:0005829">
    <property type="term" value="C:cytosol"/>
    <property type="evidence" value="ECO:0007669"/>
    <property type="project" value="InterPro"/>
</dbReference>
<dbReference type="EC" id="4.1.1.33" evidence="3 13"/>
<evidence type="ECO:0000313" key="17">
    <source>
        <dbReference type="Proteomes" id="UP000292362"/>
    </source>
</evidence>
<name>A0A4Q9L1E9_9MICR</name>
<evidence type="ECO:0000256" key="8">
    <source>
        <dbReference type="ARBA" id="ARBA00023011"/>
    </source>
</evidence>
<dbReference type="SUPFAM" id="SSF55060">
    <property type="entry name" value="GHMP Kinase, C-terminal domain"/>
    <property type="match status" value="1"/>
</dbReference>
<dbReference type="VEuPathDB" id="MicrosporidiaDB:CWI37_0871p0010"/>
<comment type="catalytic activity">
    <reaction evidence="13">
        <text>(R)-5-diphosphomevalonate + ATP = isopentenyl diphosphate + ADP + phosphate + CO2</text>
        <dbReference type="Rhea" id="RHEA:23732"/>
        <dbReference type="ChEBI" id="CHEBI:16526"/>
        <dbReference type="ChEBI" id="CHEBI:30616"/>
        <dbReference type="ChEBI" id="CHEBI:43474"/>
        <dbReference type="ChEBI" id="CHEBI:57557"/>
        <dbReference type="ChEBI" id="CHEBI:128769"/>
        <dbReference type="ChEBI" id="CHEBI:456216"/>
        <dbReference type="EC" id="4.1.1.33"/>
    </reaction>
</comment>
<dbReference type="Proteomes" id="UP000292362">
    <property type="component" value="Unassembled WGS sequence"/>
</dbReference>
<dbReference type="InterPro" id="IPR036554">
    <property type="entry name" value="GHMP_kinase_C_sf"/>
</dbReference>
<dbReference type="Pfam" id="PF22700">
    <property type="entry name" value="MVD-like_N"/>
    <property type="match status" value="1"/>
</dbReference>